<name>A0A6L7GMP9_9ACTN</name>
<dbReference type="EMBL" id="WMBR01000001">
    <property type="protein sequence ID" value="MXP20773.1"/>
    <property type="molecule type" value="Genomic_DNA"/>
</dbReference>
<reference evidence="2 3" key="1">
    <citation type="submission" date="2019-11" db="EMBL/GenBank/DDBJ databases">
        <title>Gordonia sp. nov., a novel actinobacterium isolated from mangrove soil in Hainan.</title>
        <authorList>
            <person name="Huang X."/>
            <person name="Xie Y."/>
            <person name="Chu X."/>
            <person name="Xiao K."/>
        </authorList>
    </citation>
    <scope>NUCLEOTIDE SEQUENCE [LARGE SCALE GENOMIC DNA]</scope>
    <source>
        <strain evidence="2 3">HNM0687</strain>
    </source>
</reference>
<evidence type="ECO:0000313" key="2">
    <source>
        <dbReference type="EMBL" id="MXP20773.1"/>
    </source>
</evidence>
<keyword evidence="3" id="KW-1185">Reference proteome</keyword>
<accession>A0A6L7GMP9</accession>
<evidence type="ECO:0000313" key="3">
    <source>
        <dbReference type="Proteomes" id="UP000475545"/>
    </source>
</evidence>
<dbReference type="RefSeq" id="WP_160900871.1">
    <property type="nucleotide sequence ID" value="NZ_CP102850.1"/>
</dbReference>
<evidence type="ECO:0000256" key="1">
    <source>
        <dbReference type="SAM" id="MobiDB-lite"/>
    </source>
</evidence>
<comment type="caution">
    <text evidence="2">The sequence shown here is derived from an EMBL/GenBank/DDBJ whole genome shotgun (WGS) entry which is preliminary data.</text>
</comment>
<organism evidence="2 3">
    <name type="scientific">Gordonia mangrovi</name>
    <dbReference type="NCBI Taxonomy" id="2665643"/>
    <lineage>
        <taxon>Bacteria</taxon>
        <taxon>Bacillati</taxon>
        <taxon>Actinomycetota</taxon>
        <taxon>Actinomycetes</taxon>
        <taxon>Mycobacteriales</taxon>
        <taxon>Gordoniaceae</taxon>
        <taxon>Gordonia</taxon>
    </lineage>
</organism>
<protein>
    <submittedName>
        <fullName evidence="2">Uncharacterized protein</fullName>
    </submittedName>
</protein>
<dbReference type="Proteomes" id="UP000475545">
    <property type="component" value="Unassembled WGS sequence"/>
</dbReference>
<dbReference type="AlphaFoldDB" id="A0A6L7GMP9"/>
<feature type="region of interest" description="Disordered" evidence="1">
    <location>
        <begin position="37"/>
        <end position="82"/>
    </location>
</feature>
<sequence>MTALFGGRQRRRDHEPTLSELPAWGLEIMMGLYGPETIQRERAQEEVSGIRVSDPDQRPGSDVNDAHPEPARDERVDPGAAAVAPSPLVVELEAMNELVKYLERKFKRH</sequence>
<gene>
    <name evidence="2" type="ORF">GIY30_05305</name>
</gene>
<proteinExistence type="predicted"/>
<feature type="compositionally biased region" description="Basic and acidic residues" evidence="1">
    <location>
        <begin position="53"/>
        <end position="77"/>
    </location>
</feature>